<comment type="caution">
    <text evidence="1">The sequence shown here is derived from an EMBL/GenBank/DDBJ whole genome shotgun (WGS) entry which is preliminary data.</text>
</comment>
<dbReference type="RefSeq" id="WP_100542076.1">
    <property type="nucleotide sequence ID" value="NZ_PHQY01000321.1"/>
</dbReference>
<name>A0A2M9QAS3_9BACI</name>
<sequence>MCGSGQSKTIQQHNEYILSKMKQLDQVKDARKHTHRLAQMMKYHKLLTDVEVAYMRQRLHNVFGNESMKGSEGI</sequence>
<proteinExistence type="predicted"/>
<organism evidence="1 2">
    <name type="scientific">Lysinibacillus xylanilyticus</name>
    <dbReference type="NCBI Taxonomy" id="582475"/>
    <lineage>
        <taxon>Bacteria</taxon>
        <taxon>Bacillati</taxon>
        <taxon>Bacillota</taxon>
        <taxon>Bacilli</taxon>
        <taxon>Bacillales</taxon>
        <taxon>Bacillaceae</taxon>
        <taxon>Lysinibacillus</taxon>
    </lineage>
</organism>
<reference evidence="1 2" key="1">
    <citation type="submission" date="2017-11" db="EMBL/GenBank/DDBJ databases">
        <title>Bacterial isolate from king chilli rhizosphere.</title>
        <authorList>
            <person name="Takhelmayum P."/>
            <person name="Sarangthem I."/>
        </authorList>
    </citation>
    <scope>NUCLEOTIDE SEQUENCE [LARGE SCALE GENOMIC DNA]</scope>
    <source>
        <strain evidence="2">t26</strain>
    </source>
</reference>
<dbReference type="EMBL" id="PHQY01000321">
    <property type="protein sequence ID" value="PJO45135.1"/>
    <property type="molecule type" value="Genomic_DNA"/>
</dbReference>
<evidence type="ECO:0000313" key="1">
    <source>
        <dbReference type="EMBL" id="PJO45135.1"/>
    </source>
</evidence>
<evidence type="ECO:0000313" key="2">
    <source>
        <dbReference type="Proteomes" id="UP000232101"/>
    </source>
</evidence>
<gene>
    <name evidence="1" type="ORF">CWD94_03665</name>
</gene>
<dbReference type="Proteomes" id="UP000232101">
    <property type="component" value="Unassembled WGS sequence"/>
</dbReference>
<accession>A0A2M9QAS3</accession>
<protein>
    <submittedName>
        <fullName evidence="1">Uncharacterized protein</fullName>
    </submittedName>
</protein>
<dbReference type="AlphaFoldDB" id="A0A2M9QAS3"/>